<dbReference type="AlphaFoldDB" id="A0A151AD35"/>
<feature type="transmembrane region" description="Helical" evidence="1">
    <location>
        <begin position="46"/>
        <end position="65"/>
    </location>
</feature>
<dbReference type="RefSeq" id="WP_066382489.1">
    <property type="nucleotide sequence ID" value="NZ_LTAZ01000005.1"/>
</dbReference>
<reference evidence="3 4" key="1">
    <citation type="submission" date="2016-02" db="EMBL/GenBank/DDBJ databases">
        <title>Genome sequence of Halalkalicoccus paucihalophilus DSM 24557.</title>
        <authorList>
            <person name="Poehlein A."/>
            <person name="Daniel R."/>
        </authorList>
    </citation>
    <scope>NUCLEOTIDE SEQUENCE [LARGE SCALE GENOMIC DNA]</scope>
    <source>
        <strain evidence="3 4">DSM 24557</strain>
    </source>
</reference>
<sequence length="78" mass="8597">MDGFIELLIHGLLLVGYGVLTVVLTAVSTFVEYNSYLSLSTGESLLGGWMALIGLLVFVFAYFVLRDKVVAEYRYLVG</sequence>
<keyword evidence="1" id="KW-0812">Transmembrane</keyword>
<name>A0A151AD35_9EURY</name>
<proteinExistence type="predicted"/>
<evidence type="ECO:0000259" key="2">
    <source>
        <dbReference type="Pfam" id="PF26478"/>
    </source>
</evidence>
<accession>A0A151AD35</accession>
<gene>
    <name evidence="3" type="ORF">HAPAU_22500</name>
</gene>
<dbReference type="PATRIC" id="fig|1008153.3.peg.2292"/>
<organism evidence="3 4">
    <name type="scientific">Halalkalicoccus paucihalophilus</name>
    <dbReference type="NCBI Taxonomy" id="1008153"/>
    <lineage>
        <taxon>Archaea</taxon>
        <taxon>Methanobacteriati</taxon>
        <taxon>Methanobacteriota</taxon>
        <taxon>Stenosarchaea group</taxon>
        <taxon>Halobacteria</taxon>
        <taxon>Halobacteriales</taxon>
        <taxon>Halococcaceae</taxon>
        <taxon>Halalkalicoccus</taxon>
    </lineage>
</organism>
<protein>
    <recommendedName>
        <fullName evidence="2">DUF8151 domain-containing protein</fullName>
    </recommendedName>
</protein>
<dbReference type="Pfam" id="PF26478">
    <property type="entry name" value="DUF8151"/>
    <property type="match status" value="1"/>
</dbReference>
<dbReference type="EMBL" id="LTAZ01000005">
    <property type="protein sequence ID" value="KYH25576.1"/>
    <property type="molecule type" value="Genomic_DNA"/>
</dbReference>
<feature type="domain" description="DUF8151" evidence="2">
    <location>
        <begin position="2"/>
        <end position="76"/>
    </location>
</feature>
<evidence type="ECO:0000256" key="1">
    <source>
        <dbReference type="SAM" id="Phobius"/>
    </source>
</evidence>
<evidence type="ECO:0000313" key="4">
    <source>
        <dbReference type="Proteomes" id="UP000075321"/>
    </source>
</evidence>
<keyword evidence="4" id="KW-1185">Reference proteome</keyword>
<keyword evidence="1" id="KW-1133">Transmembrane helix</keyword>
<feature type="transmembrane region" description="Helical" evidence="1">
    <location>
        <begin position="7"/>
        <end position="31"/>
    </location>
</feature>
<dbReference type="InterPro" id="IPR058464">
    <property type="entry name" value="DUF8151"/>
</dbReference>
<evidence type="ECO:0000313" key="3">
    <source>
        <dbReference type="EMBL" id="KYH25576.1"/>
    </source>
</evidence>
<comment type="caution">
    <text evidence="3">The sequence shown here is derived from an EMBL/GenBank/DDBJ whole genome shotgun (WGS) entry which is preliminary data.</text>
</comment>
<keyword evidence="1" id="KW-0472">Membrane</keyword>
<dbReference type="Proteomes" id="UP000075321">
    <property type="component" value="Unassembled WGS sequence"/>
</dbReference>